<accession>W4EPK3</accession>
<comment type="similarity">
    <text evidence="1">Belongs to the FGGY kinase family.</text>
</comment>
<evidence type="ECO:0000256" key="6">
    <source>
        <dbReference type="ARBA" id="ARBA00023157"/>
    </source>
</evidence>
<keyword evidence="2" id="KW-0808">Transferase</keyword>
<keyword evidence="7" id="KW-0684">Rhamnose metabolism</keyword>
<feature type="domain" description="Carbohydrate kinase FGGY N-terminal" evidence="9">
    <location>
        <begin position="4"/>
        <end position="240"/>
    </location>
</feature>
<keyword evidence="5" id="KW-0067">ATP-binding</keyword>
<dbReference type="GO" id="GO:0006071">
    <property type="term" value="P:glycerol metabolic process"/>
    <property type="evidence" value="ECO:0007669"/>
    <property type="project" value="TreeGrafter"/>
</dbReference>
<dbReference type="InterPro" id="IPR013449">
    <property type="entry name" value="Rhamnulokinase"/>
</dbReference>
<dbReference type="AlphaFoldDB" id="W4EPK3"/>
<dbReference type="InterPro" id="IPR018484">
    <property type="entry name" value="FGGY_N"/>
</dbReference>
<keyword evidence="6" id="KW-1015">Disulfide bond</keyword>
<dbReference type="GO" id="GO:0008993">
    <property type="term" value="F:rhamnulokinase activity"/>
    <property type="evidence" value="ECO:0007669"/>
    <property type="project" value="UniProtKB-UniRule"/>
</dbReference>
<evidence type="ECO:0000256" key="3">
    <source>
        <dbReference type="ARBA" id="ARBA00022741"/>
    </source>
</evidence>
<evidence type="ECO:0000256" key="5">
    <source>
        <dbReference type="ARBA" id="ARBA00022840"/>
    </source>
</evidence>
<evidence type="ECO:0000256" key="8">
    <source>
        <dbReference type="NCBIfam" id="TIGR02627"/>
    </source>
</evidence>
<dbReference type="RefSeq" id="WP_038187565.1">
    <property type="nucleotide sequence ID" value="NZ_ASQA01000034.1"/>
</dbReference>
<evidence type="ECO:0000313" key="12">
    <source>
        <dbReference type="Proteomes" id="UP000019062"/>
    </source>
</evidence>
<evidence type="ECO:0000256" key="4">
    <source>
        <dbReference type="ARBA" id="ARBA00022777"/>
    </source>
</evidence>
<dbReference type="InterPro" id="IPR043129">
    <property type="entry name" value="ATPase_NBD"/>
</dbReference>
<dbReference type="Gene3D" id="3.30.420.40">
    <property type="match status" value="2"/>
</dbReference>
<reference evidence="11 12" key="1">
    <citation type="journal article" date="2014" name="BMC Genomics">
        <title>Genomic comparison of sporeforming bacilli isolated from milk.</title>
        <authorList>
            <person name="Moreno Switt A.I."/>
            <person name="Andrus A.D."/>
            <person name="Ranieri M.L."/>
            <person name="Orsi R.H."/>
            <person name="Ivy R."/>
            <person name="den Bakker H.C."/>
            <person name="Martin N.H."/>
            <person name="Wiedmann M."/>
            <person name="Boor K.J."/>
        </authorList>
    </citation>
    <scope>NUCLEOTIDE SEQUENCE [LARGE SCALE GENOMIC DNA]</scope>
    <source>
        <strain evidence="11 12">FSL R5-213</strain>
    </source>
</reference>
<comment type="caution">
    <text evidence="11">The sequence shown here is derived from an EMBL/GenBank/DDBJ whole genome shotgun (WGS) entry which is preliminary data.</text>
</comment>
<evidence type="ECO:0000259" key="9">
    <source>
        <dbReference type="Pfam" id="PF00370"/>
    </source>
</evidence>
<evidence type="ECO:0000313" key="11">
    <source>
        <dbReference type="EMBL" id="ETT82513.1"/>
    </source>
</evidence>
<dbReference type="PANTHER" id="PTHR10196">
    <property type="entry name" value="SUGAR KINASE"/>
    <property type="match status" value="1"/>
</dbReference>
<keyword evidence="12" id="KW-1185">Reference proteome</keyword>
<dbReference type="GO" id="GO:0005829">
    <property type="term" value="C:cytosol"/>
    <property type="evidence" value="ECO:0007669"/>
    <property type="project" value="TreeGrafter"/>
</dbReference>
<keyword evidence="3" id="KW-0547">Nucleotide-binding</keyword>
<evidence type="ECO:0000256" key="7">
    <source>
        <dbReference type="ARBA" id="ARBA00023308"/>
    </source>
</evidence>
<dbReference type="GO" id="GO:0019301">
    <property type="term" value="P:rhamnose catabolic process"/>
    <property type="evidence" value="ECO:0007669"/>
    <property type="project" value="UniProtKB-UniRule"/>
</dbReference>
<dbReference type="GO" id="GO:0005524">
    <property type="term" value="F:ATP binding"/>
    <property type="evidence" value="ECO:0007669"/>
    <property type="project" value="UniProtKB-KW"/>
</dbReference>
<evidence type="ECO:0000256" key="2">
    <source>
        <dbReference type="ARBA" id="ARBA00022679"/>
    </source>
</evidence>
<organism evidence="11 12">
    <name type="scientific">Viridibacillus arenosi FSL R5-213</name>
    <dbReference type="NCBI Taxonomy" id="1227360"/>
    <lineage>
        <taxon>Bacteria</taxon>
        <taxon>Bacillati</taxon>
        <taxon>Bacillota</taxon>
        <taxon>Bacilli</taxon>
        <taxon>Bacillales</taxon>
        <taxon>Caryophanaceae</taxon>
        <taxon>Viridibacillus</taxon>
    </lineage>
</organism>
<name>W4EPK3_9BACL</name>
<dbReference type="GO" id="GO:0004370">
    <property type="term" value="F:glycerol kinase activity"/>
    <property type="evidence" value="ECO:0007669"/>
    <property type="project" value="TreeGrafter"/>
</dbReference>
<gene>
    <name evidence="11" type="ORF">C176_16022</name>
</gene>
<dbReference type="EMBL" id="ASQA01000034">
    <property type="protein sequence ID" value="ETT82513.1"/>
    <property type="molecule type" value="Genomic_DNA"/>
</dbReference>
<dbReference type="PANTHER" id="PTHR10196:SF93">
    <property type="entry name" value="L-RHAMNULOKINASE"/>
    <property type="match status" value="1"/>
</dbReference>
<proteinExistence type="inferred from homology"/>
<dbReference type="SUPFAM" id="SSF53067">
    <property type="entry name" value="Actin-like ATPase domain"/>
    <property type="match status" value="2"/>
</dbReference>
<dbReference type="Pfam" id="PF02782">
    <property type="entry name" value="FGGY_C"/>
    <property type="match status" value="1"/>
</dbReference>
<sequence>MTHIAIDIGASSGRFVMGTLQNDQLQIEEMHRFSNGFTEVDGRSLWNMDHLLKEILVGLEKVKKRGFHNVTVGIDTWAVDYVLVSEDGERLQEAYCYRDRRTTNTMGKIESHLPLEDIYLKTGIQLQHFNTLYQLYEEDQKLLQQTKYVLLIPDYLAYRLTGVAVLEMTNASTMQLLNPKNRNFDENLLKIIGLEKSQFAPFIEPGQVIGELKRDQFPTYDLPECEFVAVASHDTASAIAGTPGGDGQWAYLSSGTWSLLGVEKKEPIINLQAYQDNYTNEWGVSNTYRFLKNIMGMWILQEIIRHYPGQYSVEHVIKEAATVSPYLQYINFNEERFLNPLNMIEEIKQYCQETEQPIPHTIGELTACVFSNLSIIYAIEMERLEAITHEPIDKLHIVGGGSKNDLLNQLTANLSGVTIYTGPSEATAIGNLLVQMIAQGTLKSIAEGRELVQSSFTIQKFEPHVVDAKEIINNFTAVTTKERWRV</sequence>
<protein>
    <recommendedName>
        <fullName evidence="8">Rhamnulokinase</fullName>
        <ecNumber evidence="8">2.7.1.5</ecNumber>
    </recommendedName>
</protein>
<feature type="domain" description="Carbohydrate kinase FGGY C-terminal" evidence="10">
    <location>
        <begin position="250"/>
        <end position="438"/>
    </location>
</feature>
<evidence type="ECO:0000259" key="10">
    <source>
        <dbReference type="Pfam" id="PF02782"/>
    </source>
</evidence>
<dbReference type="InterPro" id="IPR018485">
    <property type="entry name" value="FGGY_C"/>
</dbReference>
<dbReference type="Pfam" id="PF00370">
    <property type="entry name" value="FGGY_N"/>
    <property type="match status" value="1"/>
</dbReference>
<dbReference type="CDD" id="cd07771">
    <property type="entry name" value="ASKHA_NBD_FGGY_RhaB-like"/>
    <property type="match status" value="1"/>
</dbReference>
<keyword evidence="4 11" id="KW-0418">Kinase</keyword>
<dbReference type="NCBIfam" id="TIGR02627">
    <property type="entry name" value="rhamnulo_kin"/>
    <property type="match status" value="1"/>
</dbReference>
<dbReference type="Proteomes" id="UP000019062">
    <property type="component" value="Unassembled WGS sequence"/>
</dbReference>
<dbReference type="EC" id="2.7.1.5" evidence="8"/>
<dbReference type="eggNOG" id="COG1070">
    <property type="taxonomic scope" value="Bacteria"/>
</dbReference>
<dbReference type="PATRIC" id="fig|1227360.4.peg.3266"/>
<evidence type="ECO:0000256" key="1">
    <source>
        <dbReference type="ARBA" id="ARBA00009156"/>
    </source>
</evidence>